<dbReference type="InterPro" id="IPR009053">
    <property type="entry name" value="Prefoldin"/>
</dbReference>
<feature type="coiled-coil region" evidence="4">
    <location>
        <begin position="260"/>
        <end position="294"/>
    </location>
</feature>
<dbReference type="Gene3D" id="1.10.287.370">
    <property type="match status" value="1"/>
</dbReference>
<comment type="similarity">
    <text evidence="3">Belongs to the RNA polymerase II subunit 5-mediating protein family.</text>
</comment>
<accession>A0A2N9GHP8</accession>
<dbReference type="GO" id="GO:0000122">
    <property type="term" value="P:negative regulation of transcription by RNA polymerase II"/>
    <property type="evidence" value="ECO:0007669"/>
    <property type="project" value="TreeGrafter"/>
</dbReference>
<dbReference type="PANTHER" id="PTHR15111:SF0">
    <property type="entry name" value="UNCONVENTIONAL PREFOLDIN RPB5 INTERACTOR 1"/>
    <property type="match status" value="1"/>
</dbReference>
<dbReference type="CDD" id="cd23159">
    <property type="entry name" value="Prefoldin_URI1"/>
    <property type="match status" value="1"/>
</dbReference>
<evidence type="ECO:0008006" key="7">
    <source>
        <dbReference type="Google" id="ProtNLM"/>
    </source>
</evidence>
<evidence type="ECO:0000256" key="3">
    <source>
        <dbReference type="ARBA" id="ARBA00038295"/>
    </source>
</evidence>
<comment type="subcellular location">
    <subcellularLocation>
        <location evidence="1">Nucleus</location>
    </subcellularLocation>
</comment>
<dbReference type="InterPro" id="IPR004127">
    <property type="entry name" value="Prefoldin_subunit_alpha"/>
</dbReference>
<keyword evidence="4" id="KW-0175">Coiled coil</keyword>
<feature type="compositionally biased region" description="Basic and acidic residues" evidence="5">
    <location>
        <begin position="480"/>
        <end position="494"/>
    </location>
</feature>
<proteinExistence type="inferred from homology"/>
<evidence type="ECO:0000313" key="6">
    <source>
        <dbReference type="EMBL" id="SPC98694.1"/>
    </source>
</evidence>
<keyword evidence="2" id="KW-0539">Nucleus</keyword>
<dbReference type="AlphaFoldDB" id="A0A2N9GHP8"/>
<dbReference type="PANTHER" id="PTHR15111">
    <property type="entry name" value="RNA POLYMERASE II SUBUNIT 5-MEDIATING PROTEIN NNX3"/>
    <property type="match status" value="1"/>
</dbReference>
<protein>
    <recommendedName>
        <fullName evidence="7">RNA polymerase II subunit 5-mediating protein homolog</fullName>
    </recommendedName>
</protein>
<dbReference type="GO" id="GO:0009409">
    <property type="term" value="P:response to cold"/>
    <property type="evidence" value="ECO:0007669"/>
    <property type="project" value="UniProtKB-ARBA"/>
</dbReference>
<dbReference type="GO" id="GO:0005634">
    <property type="term" value="C:nucleus"/>
    <property type="evidence" value="ECO:0007669"/>
    <property type="project" value="UniProtKB-SubCell"/>
</dbReference>
<feature type="coiled-coil region" evidence="4">
    <location>
        <begin position="108"/>
        <end position="135"/>
    </location>
</feature>
<dbReference type="GO" id="GO:0019212">
    <property type="term" value="F:phosphatase inhibitor activity"/>
    <property type="evidence" value="ECO:0007669"/>
    <property type="project" value="TreeGrafter"/>
</dbReference>
<dbReference type="SUPFAM" id="SSF46579">
    <property type="entry name" value="Prefoldin"/>
    <property type="match status" value="1"/>
</dbReference>
<reference evidence="6" key="1">
    <citation type="submission" date="2018-02" db="EMBL/GenBank/DDBJ databases">
        <authorList>
            <person name="Cohen D.B."/>
            <person name="Kent A.D."/>
        </authorList>
    </citation>
    <scope>NUCLEOTIDE SEQUENCE</scope>
</reference>
<dbReference type="GO" id="GO:0006457">
    <property type="term" value="P:protein folding"/>
    <property type="evidence" value="ECO:0007669"/>
    <property type="project" value="UniProtKB-ARBA"/>
</dbReference>
<evidence type="ECO:0000256" key="5">
    <source>
        <dbReference type="SAM" id="MobiDB-lite"/>
    </source>
</evidence>
<dbReference type="InterPro" id="IPR052255">
    <property type="entry name" value="RNA_pol_II_subunit5-mediator"/>
</dbReference>
<name>A0A2N9GHP8_FAGSY</name>
<evidence type="ECO:0000256" key="1">
    <source>
        <dbReference type="ARBA" id="ARBA00004123"/>
    </source>
</evidence>
<feature type="region of interest" description="Disordered" evidence="5">
    <location>
        <begin position="472"/>
        <end position="494"/>
    </location>
</feature>
<dbReference type="EMBL" id="OIVN01001891">
    <property type="protein sequence ID" value="SPC98694.1"/>
    <property type="molecule type" value="Genomic_DNA"/>
</dbReference>
<dbReference type="GO" id="GO:0003682">
    <property type="term" value="F:chromatin binding"/>
    <property type="evidence" value="ECO:0007669"/>
    <property type="project" value="TreeGrafter"/>
</dbReference>
<organism evidence="6">
    <name type="scientific">Fagus sylvatica</name>
    <name type="common">Beechnut</name>
    <dbReference type="NCBI Taxonomy" id="28930"/>
    <lineage>
        <taxon>Eukaryota</taxon>
        <taxon>Viridiplantae</taxon>
        <taxon>Streptophyta</taxon>
        <taxon>Embryophyta</taxon>
        <taxon>Tracheophyta</taxon>
        <taxon>Spermatophyta</taxon>
        <taxon>Magnoliopsida</taxon>
        <taxon>eudicotyledons</taxon>
        <taxon>Gunneridae</taxon>
        <taxon>Pentapetalae</taxon>
        <taxon>rosids</taxon>
        <taxon>fabids</taxon>
        <taxon>Fagales</taxon>
        <taxon>Fagaceae</taxon>
        <taxon>Fagus</taxon>
    </lineage>
</organism>
<sequence length="494" mass="55658">MEDSAKKGKGTVTSLAAMFPAEDTQKAARRVQDKLAEMQPELDRVRGFISDNTNLINLVQKLPEDLHHDIMVPFGKAAFFPGRLIHTNEVVVLLGEGYYAERTSKQTVEILKRRGKELDSQVESLKAMMRDLKAETSFFDATASEAMSEEFFAGIAEFIKDQILSILSFKEGSLPEGLVEIREDYVEENSTESESESGRFLPLVVFCPPKEDAPSFSEADKAKVAVEDDYARIMPRMDELEIEELEEECGSESVEYNEKVAINDEEYARIMSRLDELEKEELEAENDNDSDEKIKADFGQLLDQKSLDTNLRYSEDYQSRKLLEQTKDKKSATEEFLDECGPHQDLTDQLNCMGLTVQSVSKDEKSHGKSLAHNVIKSSPPEKALMLPAVKENVQPAPSSRISQFPTFKASFQVQDAEKIAANFVRIFGNTVGRLGNLRFDIDCPLSTSVLYMLSSKNAFFNSLEIEALSFSGNESSQQRQEEDEKKYESICPQ</sequence>
<dbReference type="Pfam" id="PF02996">
    <property type="entry name" value="Prefoldin"/>
    <property type="match status" value="1"/>
</dbReference>
<dbReference type="NCBIfam" id="TIGR00293">
    <property type="entry name" value="prefoldin subunit alpha"/>
    <property type="match status" value="1"/>
</dbReference>
<gene>
    <name evidence="6" type="ORF">FSB_LOCUS26576</name>
</gene>
<evidence type="ECO:0000256" key="2">
    <source>
        <dbReference type="ARBA" id="ARBA00023242"/>
    </source>
</evidence>
<dbReference type="GO" id="GO:0003714">
    <property type="term" value="F:transcription corepressor activity"/>
    <property type="evidence" value="ECO:0007669"/>
    <property type="project" value="TreeGrafter"/>
</dbReference>
<evidence type="ECO:0000256" key="4">
    <source>
        <dbReference type="SAM" id="Coils"/>
    </source>
</evidence>